<dbReference type="AlphaFoldDB" id="A0A2P2MDQ7"/>
<dbReference type="GO" id="GO:0005739">
    <property type="term" value="C:mitochondrion"/>
    <property type="evidence" value="ECO:0007669"/>
    <property type="project" value="TreeGrafter"/>
</dbReference>
<dbReference type="InterPro" id="IPR005481">
    <property type="entry name" value="BC-like_N"/>
</dbReference>
<dbReference type="Pfam" id="PF00289">
    <property type="entry name" value="Biotin_carb_N"/>
    <property type="match status" value="1"/>
</dbReference>
<dbReference type="SUPFAM" id="SSF52440">
    <property type="entry name" value="PreATP-grasp domain"/>
    <property type="match status" value="1"/>
</dbReference>
<protein>
    <recommendedName>
        <fullName evidence="5">Biotin carboxylation domain-containing protein</fullName>
    </recommendedName>
</protein>
<sequence length="139" mass="15430">MASMAAILRRKVHRSNLHIQKRLLSVEQPSHSNGKTTPRMEKILVANRGEIACRIMRTAKRLGIRTVAVYSDADRDALHVKSADEAIHIGPPPARLSYLSGFSIVEAAIRSGAQVLNQNASFSFFFFFKLIGRSVVENV</sequence>
<dbReference type="Gene3D" id="3.40.50.20">
    <property type="match status" value="1"/>
</dbReference>
<dbReference type="EMBL" id="GGEC01047857">
    <property type="protein sequence ID" value="MBX28341.1"/>
    <property type="molecule type" value="Transcribed_RNA"/>
</dbReference>
<keyword evidence="2" id="KW-0547">Nucleotide-binding</keyword>
<proteinExistence type="predicted"/>
<dbReference type="PANTHER" id="PTHR18866:SF33">
    <property type="entry name" value="METHYLCROTONOYL-COA CARBOXYLASE SUBUNIT ALPHA, MITOCHONDRIAL-RELATED"/>
    <property type="match status" value="1"/>
</dbReference>
<organism evidence="6">
    <name type="scientific">Rhizophora mucronata</name>
    <name type="common">Asiatic mangrove</name>
    <dbReference type="NCBI Taxonomy" id="61149"/>
    <lineage>
        <taxon>Eukaryota</taxon>
        <taxon>Viridiplantae</taxon>
        <taxon>Streptophyta</taxon>
        <taxon>Embryophyta</taxon>
        <taxon>Tracheophyta</taxon>
        <taxon>Spermatophyta</taxon>
        <taxon>Magnoliopsida</taxon>
        <taxon>eudicotyledons</taxon>
        <taxon>Gunneridae</taxon>
        <taxon>Pentapetalae</taxon>
        <taxon>rosids</taxon>
        <taxon>fabids</taxon>
        <taxon>Malpighiales</taxon>
        <taxon>Rhizophoraceae</taxon>
        <taxon>Rhizophora</taxon>
    </lineage>
</organism>
<evidence type="ECO:0000256" key="4">
    <source>
        <dbReference type="ARBA" id="ARBA00023267"/>
    </source>
</evidence>
<keyword evidence="3" id="KW-0067">ATP-binding</keyword>
<name>A0A2P2MDQ7_RHIMU</name>
<dbReference type="PROSITE" id="PS50979">
    <property type="entry name" value="BC"/>
    <property type="match status" value="1"/>
</dbReference>
<evidence type="ECO:0000313" key="6">
    <source>
        <dbReference type="EMBL" id="MBX28341.1"/>
    </source>
</evidence>
<evidence type="ECO:0000259" key="5">
    <source>
        <dbReference type="PROSITE" id="PS50979"/>
    </source>
</evidence>
<accession>A0A2P2MDQ7</accession>
<feature type="domain" description="Biotin carboxylation" evidence="5">
    <location>
        <begin position="39"/>
        <end position="139"/>
    </location>
</feature>
<dbReference type="InterPro" id="IPR016185">
    <property type="entry name" value="PreATP-grasp_dom_sf"/>
</dbReference>
<dbReference type="PANTHER" id="PTHR18866">
    <property type="entry name" value="CARBOXYLASE:PYRUVATE/ACETYL-COA/PROPIONYL-COA CARBOXYLASE"/>
    <property type="match status" value="1"/>
</dbReference>
<evidence type="ECO:0000256" key="1">
    <source>
        <dbReference type="ARBA" id="ARBA00022598"/>
    </source>
</evidence>
<dbReference type="InterPro" id="IPR050856">
    <property type="entry name" value="Biotin_carboxylase_complex"/>
</dbReference>
<dbReference type="GO" id="GO:0005524">
    <property type="term" value="F:ATP binding"/>
    <property type="evidence" value="ECO:0007669"/>
    <property type="project" value="UniProtKB-KW"/>
</dbReference>
<dbReference type="InterPro" id="IPR011764">
    <property type="entry name" value="Biotin_carboxylation_dom"/>
</dbReference>
<evidence type="ECO:0000256" key="2">
    <source>
        <dbReference type="ARBA" id="ARBA00022741"/>
    </source>
</evidence>
<evidence type="ECO:0000256" key="3">
    <source>
        <dbReference type="ARBA" id="ARBA00022840"/>
    </source>
</evidence>
<keyword evidence="4" id="KW-0092">Biotin</keyword>
<dbReference type="GO" id="GO:0004485">
    <property type="term" value="F:methylcrotonoyl-CoA carboxylase activity"/>
    <property type="evidence" value="ECO:0007669"/>
    <property type="project" value="TreeGrafter"/>
</dbReference>
<keyword evidence="1" id="KW-0436">Ligase</keyword>
<reference evidence="6" key="1">
    <citation type="submission" date="2018-02" db="EMBL/GenBank/DDBJ databases">
        <title>Rhizophora mucronata_Transcriptome.</title>
        <authorList>
            <person name="Meera S.P."/>
            <person name="Sreeshan A."/>
            <person name="Augustine A."/>
        </authorList>
    </citation>
    <scope>NUCLEOTIDE SEQUENCE</scope>
    <source>
        <tissue evidence="6">Leaf</tissue>
    </source>
</reference>